<keyword evidence="4" id="KW-1185">Reference proteome</keyword>
<dbReference type="Pfam" id="PF13899">
    <property type="entry name" value="Thioredoxin_7"/>
    <property type="match status" value="1"/>
</dbReference>
<organism evidence="3 4">
    <name type="scientific">Novipirellula herctigrandis</name>
    <dbReference type="NCBI Taxonomy" id="2527986"/>
    <lineage>
        <taxon>Bacteria</taxon>
        <taxon>Pseudomonadati</taxon>
        <taxon>Planctomycetota</taxon>
        <taxon>Planctomycetia</taxon>
        <taxon>Pirellulales</taxon>
        <taxon>Pirellulaceae</taxon>
        <taxon>Novipirellula</taxon>
    </lineage>
</organism>
<dbReference type="PROSITE" id="PS51352">
    <property type="entry name" value="THIOREDOXIN_2"/>
    <property type="match status" value="1"/>
</dbReference>
<dbReference type="RefSeq" id="WP_146399633.1">
    <property type="nucleotide sequence ID" value="NZ_SJPJ01000001.1"/>
</dbReference>
<dbReference type="PANTHER" id="PTHR15337:SF11">
    <property type="entry name" value="THIOREDOXIN DOMAIN-CONTAINING PROTEIN"/>
    <property type="match status" value="1"/>
</dbReference>
<dbReference type="Gene3D" id="3.40.30.10">
    <property type="entry name" value="Glutaredoxin"/>
    <property type="match status" value="1"/>
</dbReference>
<keyword evidence="1" id="KW-0732">Signal</keyword>
<evidence type="ECO:0000313" key="4">
    <source>
        <dbReference type="Proteomes" id="UP000315010"/>
    </source>
</evidence>
<dbReference type="InterPro" id="IPR036249">
    <property type="entry name" value="Thioredoxin-like_sf"/>
</dbReference>
<feature type="domain" description="Thioredoxin" evidence="2">
    <location>
        <begin position="33"/>
        <end position="160"/>
    </location>
</feature>
<dbReference type="EMBL" id="SJPJ01000001">
    <property type="protein sequence ID" value="TWT82860.1"/>
    <property type="molecule type" value="Genomic_DNA"/>
</dbReference>
<dbReference type="PANTHER" id="PTHR15337">
    <property type="entry name" value="ANTERIOR GRADIENT PROTEIN-RELATED"/>
    <property type="match status" value="1"/>
</dbReference>
<protein>
    <submittedName>
        <fullName evidence="3">Thiol:disulfide interchange protein</fullName>
    </submittedName>
</protein>
<accession>A0A5C5Z6Q3</accession>
<dbReference type="AlphaFoldDB" id="A0A5C5Z6Q3"/>
<dbReference type="InterPro" id="IPR051099">
    <property type="entry name" value="AGR/TXD"/>
</dbReference>
<reference evidence="3 4" key="1">
    <citation type="submission" date="2019-02" db="EMBL/GenBank/DDBJ databases">
        <title>Deep-cultivation of Planctomycetes and their phenomic and genomic characterization uncovers novel biology.</title>
        <authorList>
            <person name="Wiegand S."/>
            <person name="Jogler M."/>
            <person name="Boedeker C."/>
            <person name="Pinto D."/>
            <person name="Vollmers J."/>
            <person name="Rivas-Marin E."/>
            <person name="Kohn T."/>
            <person name="Peeters S.H."/>
            <person name="Heuer A."/>
            <person name="Rast P."/>
            <person name="Oberbeckmann S."/>
            <person name="Bunk B."/>
            <person name="Jeske O."/>
            <person name="Meyerdierks A."/>
            <person name="Storesund J.E."/>
            <person name="Kallscheuer N."/>
            <person name="Luecker S."/>
            <person name="Lage O.M."/>
            <person name="Pohl T."/>
            <person name="Merkel B.J."/>
            <person name="Hornburger P."/>
            <person name="Mueller R.-W."/>
            <person name="Bruemmer F."/>
            <person name="Labrenz M."/>
            <person name="Spormann A.M."/>
            <person name="Op Den Camp H."/>
            <person name="Overmann J."/>
            <person name="Amann R."/>
            <person name="Jetten M.S.M."/>
            <person name="Mascher T."/>
            <person name="Medema M.H."/>
            <person name="Devos D.P."/>
            <person name="Kaster A.-K."/>
            <person name="Ovreas L."/>
            <person name="Rohde M."/>
            <person name="Galperin M.Y."/>
            <person name="Jogler C."/>
        </authorList>
    </citation>
    <scope>NUCLEOTIDE SEQUENCE [LARGE SCALE GENOMIC DNA]</scope>
    <source>
        <strain evidence="3 4">CA13</strain>
    </source>
</reference>
<evidence type="ECO:0000256" key="1">
    <source>
        <dbReference type="ARBA" id="ARBA00022729"/>
    </source>
</evidence>
<dbReference type="Proteomes" id="UP000315010">
    <property type="component" value="Unassembled WGS sequence"/>
</dbReference>
<dbReference type="InterPro" id="IPR013766">
    <property type="entry name" value="Thioredoxin_domain"/>
</dbReference>
<proteinExistence type="predicted"/>
<name>A0A5C5Z6Q3_9BACT</name>
<sequence>MSETKTKTKSDGIHPVNQSAYCFTFRNRIRMRLLASLTFCLLFFSTASAEIRWNNSIESTIESARASRKPILVFVTTDWCHFCKKMKQETWSAPNVSVPISQHFETLILDGDRNKEVVNKMGLKSFPVTLLYTPDGHFVDQQNGYMSTAKVMTWLNSKLR</sequence>
<evidence type="ECO:0000313" key="3">
    <source>
        <dbReference type="EMBL" id="TWT82860.1"/>
    </source>
</evidence>
<gene>
    <name evidence="3" type="ORF">CA13_43230</name>
</gene>
<comment type="caution">
    <text evidence="3">The sequence shown here is derived from an EMBL/GenBank/DDBJ whole genome shotgun (WGS) entry which is preliminary data.</text>
</comment>
<dbReference type="SUPFAM" id="SSF52833">
    <property type="entry name" value="Thioredoxin-like"/>
    <property type="match status" value="1"/>
</dbReference>
<evidence type="ECO:0000259" key="2">
    <source>
        <dbReference type="PROSITE" id="PS51352"/>
    </source>
</evidence>
<dbReference type="OrthoDB" id="213802at2"/>